<evidence type="ECO:0008006" key="4">
    <source>
        <dbReference type="Google" id="ProtNLM"/>
    </source>
</evidence>
<proteinExistence type="predicted"/>
<dbReference type="Proteomes" id="UP001217485">
    <property type="component" value="Unassembled WGS sequence"/>
</dbReference>
<organism evidence="2 3">
    <name type="scientific">Sorangium atrum</name>
    <dbReference type="NCBI Taxonomy" id="2995308"/>
    <lineage>
        <taxon>Bacteria</taxon>
        <taxon>Pseudomonadati</taxon>
        <taxon>Myxococcota</taxon>
        <taxon>Polyangia</taxon>
        <taxon>Polyangiales</taxon>
        <taxon>Polyangiaceae</taxon>
        <taxon>Sorangium</taxon>
    </lineage>
</organism>
<name>A0ABT5C8B8_9BACT</name>
<dbReference type="EMBL" id="JAQNDK010000004">
    <property type="protein sequence ID" value="MDC0682682.1"/>
    <property type="molecule type" value="Genomic_DNA"/>
</dbReference>
<comment type="caution">
    <text evidence="2">The sequence shown here is derived from an EMBL/GenBank/DDBJ whole genome shotgun (WGS) entry which is preliminary data.</text>
</comment>
<keyword evidence="1" id="KW-0812">Transmembrane</keyword>
<dbReference type="RefSeq" id="WP_272100829.1">
    <property type="nucleotide sequence ID" value="NZ_JAQNDK010000004.1"/>
</dbReference>
<evidence type="ECO:0000256" key="1">
    <source>
        <dbReference type="SAM" id="Phobius"/>
    </source>
</evidence>
<keyword evidence="1" id="KW-0472">Membrane</keyword>
<keyword evidence="3" id="KW-1185">Reference proteome</keyword>
<feature type="transmembrane region" description="Helical" evidence="1">
    <location>
        <begin position="31"/>
        <end position="51"/>
    </location>
</feature>
<evidence type="ECO:0000313" key="3">
    <source>
        <dbReference type="Proteomes" id="UP001217485"/>
    </source>
</evidence>
<protein>
    <recommendedName>
        <fullName evidence="4">DUF748 domain-containing protein</fullName>
    </recommendedName>
</protein>
<evidence type="ECO:0000313" key="2">
    <source>
        <dbReference type="EMBL" id="MDC0682682.1"/>
    </source>
</evidence>
<reference evidence="2 3" key="1">
    <citation type="submission" date="2023-01" db="EMBL/GenBank/DDBJ databases">
        <title>Minimal conservation of predation-associated metabolite biosynthetic gene clusters underscores biosynthetic potential of Myxococcota including descriptions for ten novel species: Archangium lansinium sp. nov., Myxococcus landrumus sp. nov., Nannocystis bai.</title>
        <authorList>
            <person name="Ahearne A."/>
            <person name="Stevens C."/>
            <person name="Dowd S."/>
        </authorList>
    </citation>
    <scope>NUCLEOTIDE SEQUENCE [LARGE SCALE GENOMIC DNA]</scope>
    <source>
        <strain evidence="2 3">WIWO2</strain>
    </source>
</reference>
<accession>A0ABT5C8B8</accession>
<keyword evidence="1" id="KW-1133">Transmembrane helix</keyword>
<gene>
    <name evidence="2" type="ORF">POL72_33455</name>
</gene>
<sequence length="646" mass="69872">MHALLHEAAALKSPPALSARLGPRAKRALKALLILPIALWLGYVVVVNVMLSTGLVARLVSYNPVDASLYYGSAWSLWPGVVHVEELRLSGSDSVLQWAVELDEADVDIHLTDLLRKKFYAEDIRARGFVFRMRMLVDPTSERDLEAPHIQALPPIPDFANPPLKPELPPKHDLENSDEGYNLWTVQLEDIDTTLKEVWIQQVRYAGGGRVRGGFYYKPLRAVRVGPVALELRSGEVHVADRVVARLDADADVTMSTFDPRDVEGLDVLDTTWARVRLDTQLPGLDFIHLPGGEGAGPRIEDGSGELRTNLVVNRGSVEPGSTVSYETSRLVASTPSLRATAEARAALRVDERGAPRLAVTLPRATLERPGSGLPPIVVERASATFDAPELHLLRLPPGFASKVEVVAAAIPDLRWLNAEDAAPDAPRFTGGAAFARSSLEVDPLGRGTGSLSLLLKHGALQWKQTRVKGDVAARMKLDAANVLNPTAKLREGRIDIEDLAIEHEGEAIPGWWAHIDIEDAEVKRGLTEAAVRVECKDARPAVMLLDAEDAIPGWAAGLLTMEGLKASAKVRRADGGVDFRLLEAKGGDLAIRGRLTKSDGQTARGAFLVKSGLLSVGIALDRDGAGVHPLAGDDWVNEKMTALGR</sequence>